<feature type="signal peptide" evidence="2">
    <location>
        <begin position="1"/>
        <end position="27"/>
    </location>
</feature>
<evidence type="ECO:0000313" key="3">
    <source>
        <dbReference type="EMBL" id="GFO58515.1"/>
    </source>
</evidence>
<dbReference type="Proteomes" id="UP000556026">
    <property type="component" value="Unassembled WGS sequence"/>
</dbReference>
<accession>A0A6V8MES9</accession>
<evidence type="ECO:0000256" key="1">
    <source>
        <dbReference type="SAM" id="MobiDB-lite"/>
    </source>
</evidence>
<dbReference type="EMBL" id="BLXX01000002">
    <property type="protein sequence ID" value="GFO58515.1"/>
    <property type="molecule type" value="Genomic_DNA"/>
</dbReference>
<gene>
    <name evidence="3" type="ORF">GMST_08400</name>
</gene>
<proteinExistence type="predicted"/>
<dbReference type="AlphaFoldDB" id="A0A6V8MES9"/>
<feature type="region of interest" description="Disordered" evidence="1">
    <location>
        <begin position="43"/>
        <end position="70"/>
    </location>
</feature>
<reference evidence="4" key="1">
    <citation type="submission" date="2020-06" db="EMBL/GenBank/DDBJ databases">
        <title>Draft genomic sequence of Geomonas sp. Red330.</title>
        <authorList>
            <person name="Itoh H."/>
            <person name="Zhenxing X."/>
            <person name="Ushijima N."/>
            <person name="Masuda Y."/>
            <person name="Shiratori Y."/>
            <person name="Senoo K."/>
        </authorList>
    </citation>
    <scope>NUCLEOTIDE SEQUENCE [LARGE SCALE GENOMIC DNA]</scope>
    <source>
        <strain evidence="4">Red330</strain>
    </source>
</reference>
<sequence>MAYRATIRRVAILTVLALFMASSAAPAHSLRLLNLDALDTVTDCHESDQSGGNGSGAGNADTTSRCGLDHPFDTSPTGDLMVTRVEGKLAWRFLGGSREGYTRQIYVPPRCSPGPRAS</sequence>
<evidence type="ECO:0000256" key="2">
    <source>
        <dbReference type="SAM" id="SignalP"/>
    </source>
</evidence>
<evidence type="ECO:0000313" key="4">
    <source>
        <dbReference type="Proteomes" id="UP000556026"/>
    </source>
</evidence>
<feature type="chain" id="PRO_5027987588" evidence="2">
    <location>
        <begin position="28"/>
        <end position="118"/>
    </location>
</feature>
<keyword evidence="2" id="KW-0732">Signal</keyword>
<organism evidence="3 4">
    <name type="scientific">Geomonas silvestris</name>
    <dbReference type="NCBI Taxonomy" id="2740184"/>
    <lineage>
        <taxon>Bacteria</taxon>
        <taxon>Pseudomonadati</taxon>
        <taxon>Thermodesulfobacteriota</taxon>
        <taxon>Desulfuromonadia</taxon>
        <taxon>Geobacterales</taxon>
        <taxon>Geobacteraceae</taxon>
        <taxon>Geomonas</taxon>
    </lineage>
</organism>
<keyword evidence="4" id="KW-1185">Reference proteome</keyword>
<comment type="caution">
    <text evidence="3">The sequence shown here is derived from an EMBL/GenBank/DDBJ whole genome shotgun (WGS) entry which is preliminary data.</text>
</comment>
<protein>
    <submittedName>
        <fullName evidence="3">Uncharacterized protein</fullName>
    </submittedName>
</protein>
<name>A0A6V8MES9_9BACT</name>